<keyword evidence="1" id="KW-0540">Nuclease</keyword>
<accession>A0A846Y481</accession>
<dbReference type="GO" id="GO:0006281">
    <property type="term" value="P:DNA repair"/>
    <property type="evidence" value="ECO:0007669"/>
    <property type="project" value="InterPro"/>
</dbReference>
<dbReference type="Gene3D" id="1.10.340.30">
    <property type="entry name" value="Hypothetical protein, domain 2"/>
    <property type="match status" value="1"/>
</dbReference>
<evidence type="ECO:0000313" key="2">
    <source>
        <dbReference type="Proteomes" id="UP000565711"/>
    </source>
</evidence>
<name>A0A846Y481_9NOCA</name>
<dbReference type="SUPFAM" id="SSF48150">
    <property type="entry name" value="DNA-glycosylase"/>
    <property type="match status" value="1"/>
</dbReference>
<dbReference type="Proteomes" id="UP000565711">
    <property type="component" value="Unassembled WGS sequence"/>
</dbReference>
<keyword evidence="1" id="KW-0378">Hydrolase</keyword>
<gene>
    <name evidence="1" type="ORF">HGA08_20095</name>
</gene>
<dbReference type="RefSeq" id="WP_067878865.1">
    <property type="nucleotide sequence ID" value="NZ_JAAXOP010000012.1"/>
</dbReference>
<organism evidence="1 2">
    <name type="scientific">Nocardia vermiculata</name>
    <dbReference type="NCBI Taxonomy" id="257274"/>
    <lineage>
        <taxon>Bacteria</taxon>
        <taxon>Bacillati</taxon>
        <taxon>Actinomycetota</taxon>
        <taxon>Actinomycetes</taxon>
        <taxon>Mycobacteriales</taxon>
        <taxon>Nocardiaceae</taxon>
        <taxon>Nocardia</taxon>
    </lineage>
</organism>
<dbReference type="GO" id="GO:0004519">
    <property type="term" value="F:endonuclease activity"/>
    <property type="evidence" value="ECO:0007669"/>
    <property type="project" value="UniProtKB-KW"/>
</dbReference>
<dbReference type="InterPro" id="IPR011257">
    <property type="entry name" value="DNA_glycosylase"/>
</dbReference>
<comment type="caution">
    <text evidence="1">The sequence shown here is derived from an EMBL/GenBank/DDBJ whole genome shotgun (WGS) entry which is preliminary data.</text>
</comment>
<proteinExistence type="predicted"/>
<keyword evidence="2" id="KW-1185">Reference proteome</keyword>
<keyword evidence="1" id="KW-0255">Endonuclease</keyword>
<protein>
    <submittedName>
        <fullName evidence="1">Endonuclease</fullName>
    </submittedName>
</protein>
<dbReference type="AlphaFoldDB" id="A0A846Y481"/>
<sequence>MSAGEKRVARELLECAGTTYAREAGISLADKPAPLFQLLMLAQLLSTRISAEIAVSAAKELVAGGFRTPQRVADADWQDLVDALGRGHYRRYDESTATRLGENARMLLDRYRGDLRRLADEAGHDPRRTADLLQEFKGIGPTGAEIFLREVQDVWTWLRPRFDDRARHGAKLLHLPTDPGHLDELSRSGHDAELAAALVRVGRDRELADRVLAAAH</sequence>
<reference evidence="1 2" key="1">
    <citation type="submission" date="2020-04" db="EMBL/GenBank/DDBJ databases">
        <title>MicrobeNet Type strains.</title>
        <authorList>
            <person name="Nicholson A.C."/>
        </authorList>
    </citation>
    <scope>NUCLEOTIDE SEQUENCE [LARGE SCALE GENOMIC DNA]</scope>
    <source>
        <strain evidence="1 2">JCM 12354</strain>
    </source>
</reference>
<dbReference type="EMBL" id="JAAXOP010000012">
    <property type="protein sequence ID" value="NKY52511.1"/>
    <property type="molecule type" value="Genomic_DNA"/>
</dbReference>
<evidence type="ECO:0000313" key="1">
    <source>
        <dbReference type="EMBL" id="NKY52511.1"/>
    </source>
</evidence>